<dbReference type="PROSITE" id="PS50932">
    <property type="entry name" value="HTH_LACI_2"/>
    <property type="match status" value="1"/>
</dbReference>
<organism evidence="5 6">
    <name type="scientific">Marinomonas hwangdonensis</name>
    <dbReference type="NCBI Taxonomy" id="1053647"/>
    <lineage>
        <taxon>Bacteria</taxon>
        <taxon>Pseudomonadati</taxon>
        <taxon>Pseudomonadota</taxon>
        <taxon>Gammaproteobacteria</taxon>
        <taxon>Oceanospirillales</taxon>
        <taxon>Oceanospirillaceae</taxon>
        <taxon>Marinomonas</taxon>
    </lineage>
</organism>
<dbReference type="SUPFAM" id="SSF47413">
    <property type="entry name" value="lambda repressor-like DNA-binding domains"/>
    <property type="match status" value="1"/>
</dbReference>
<dbReference type="Gene3D" id="1.10.260.40">
    <property type="entry name" value="lambda repressor-like DNA-binding domains"/>
    <property type="match status" value="1"/>
</dbReference>
<dbReference type="SUPFAM" id="SSF53822">
    <property type="entry name" value="Periplasmic binding protein-like I"/>
    <property type="match status" value="1"/>
</dbReference>
<dbReference type="Proteomes" id="UP000280507">
    <property type="component" value="Unassembled WGS sequence"/>
</dbReference>
<sequence length="348" mass="38414">MSKRERVRIKDIADKLGISSATVSRALNPKTESLIGKDQIKRVREMAQKLGYIPNIGAASLRTQVTNTIGVVIPDILNPIFPPMIKGIQSYLSSKGYVTIFVASNNNQDEALEEVRRLIMRNVDGLIIASAFLEDESVNECISQNVPLVLVNRSIRKGELVHQVLSDEQHGIDLAVNHLLSLGHKHLVYLSGPNTILQSLRRREAFEGFCLQRNIAFDIVDYDQDDTYAFSVEAGRDAAEKYLRSGCAATGWIAANDLMALGAIEACRKVNLRIPEDISICGFNNMPLTDIVNPSITTISVPFQEIGVQAAKMLLQEINAPWPSKQRLLMSPHLVVRQSTAAANGSKR</sequence>
<keyword evidence="3" id="KW-0804">Transcription</keyword>
<evidence type="ECO:0000256" key="1">
    <source>
        <dbReference type="ARBA" id="ARBA00023015"/>
    </source>
</evidence>
<dbReference type="CDD" id="cd06267">
    <property type="entry name" value="PBP1_LacI_sugar_binding-like"/>
    <property type="match status" value="1"/>
</dbReference>
<dbReference type="PANTHER" id="PTHR30146">
    <property type="entry name" value="LACI-RELATED TRANSCRIPTIONAL REPRESSOR"/>
    <property type="match status" value="1"/>
</dbReference>
<evidence type="ECO:0000256" key="2">
    <source>
        <dbReference type="ARBA" id="ARBA00023125"/>
    </source>
</evidence>
<dbReference type="RefSeq" id="WP_123096745.1">
    <property type="nucleotide sequence ID" value="NZ_RIZG01000013.1"/>
</dbReference>
<protein>
    <submittedName>
        <fullName evidence="5">LacI family transcriptional regulator</fullName>
    </submittedName>
</protein>
<dbReference type="InterPro" id="IPR000843">
    <property type="entry name" value="HTH_LacI"/>
</dbReference>
<evidence type="ECO:0000313" key="5">
    <source>
        <dbReference type="EMBL" id="RNF48094.1"/>
    </source>
</evidence>
<dbReference type="Pfam" id="PF00356">
    <property type="entry name" value="LacI"/>
    <property type="match status" value="1"/>
</dbReference>
<accession>A0A3M8PZ33</accession>
<dbReference type="EMBL" id="RIZG01000013">
    <property type="protein sequence ID" value="RNF48094.1"/>
    <property type="molecule type" value="Genomic_DNA"/>
</dbReference>
<comment type="caution">
    <text evidence="5">The sequence shown here is derived from an EMBL/GenBank/DDBJ whole genome shotgun (WGS) entry which is preliminary data.</text>
</comment>
<keyword evidence="2" id="KW-0238">DNA-binding</keyword>
<name>A0A3M8PZ33_9GAMM</name>
<dbReference type="PANTHER" id="PTHR30146:SF109">
    <property type="entry name" value="HTH-TYPE TRANSCRIPTIONAL REGULATOR GALS"/>
    <property type="match status" value="1"/>
</dbReference>
<feature type="domain" description="HTH lacI-type" evidence="4">
    <location>
        <begin position="7"/>
        <end position="63"/>
    </location>
</feature>
<keyword evidence="1" id="KW-0805">Transcription regulation</keyword>
<dbReference type="Gene3D" id="3.40.50.2300">
    <property type="match status" value="2"/>
</dbReference>
<dbReference type="Pfam" id="PF13377">
    <property type="entry name" value="Peripla_BP_3"/>
    <property type="match status" value="1"/>
</dbReference>
<dbReference type="AlphaFoldDB" id="A0A3M8PZ33"/>
<evidence type="ECO:0000256" key="3">
    <source>
        <dbReference type="ARBA" id="ARBA00023163"/>
    </source>
</evidence>
<dbReference type="OrthoDB" id="6619319at2"/>
<evidence type="ECO:0000259" key="4">
    <source>
        <dbReference type="PROSITE" id="PS50932"/>
    </source>
</evidence>
<dbReference type="CDD" id="cd01392">
    <property type="entry name" value="HTH_LacI"/>
    <property type="match status" value="1"/>
</dbReference>
<dbReference type="InterPro" id="IPR046335">
    <property type="entry name" value="LacI/GalR-like_sensor"/>
</dbReference>
<reference evidence="5 6" key="1">
    <citation type="journal article" date="2012" name="Int. J. Syst. Evol. Microbiol.">
        <title>Marinomonas hwangdonensis sp. nov., isolated from seawater.</title>
        <authorList>
            <person name="Jung Y.T."/>
            <person name="Oh T.K."/>
            <person name="Yoon J.H."/>
        </authorList>
    </citation>
    <scope>NUCLEOTIDE SEQUENCE [LARGE SCALE GENOMIC DNA]</scope>
    <source>
        <strain evidence="5 6">HDW-15</strain>
    </source>
</reference>
<gene>
    <name evidence="5" type="ORF">EBI00_14960</name>
</gene>
<dbReference type="SMART" id="SM00354">
    <property type="entry name" value="HTH_LACI"/>
    <property type="match status" value="1"/>
</dbReference>
<dbReference type="GO" id="GO:0003700">
    <property type="term" value="F:DNA-binding transcription factor activity"/>
    <property type="evidence" value="ECO:0007669"/>
    <property type="project" value="TreeGrafter"/>
</dbReference>
<dbReference type="InterPro" id="IPR028082">
    <property type="entry name" value="Peripla_BP_I"/>
</dbReference>
<proteinExistence type="predicted"/>
<keyword evidence="6" id="KW-1185">Reference proteome</keyword>
<dbReference type="InterPro" id="IPR010982">
    <property type="entry name" value="Lambda_DNA-bd_dom_sf"/>
</dbReference>
<evidence type="ECO:0000313" key="6">
    <source>
        <dbReference type="Proteomes" id="UP000280507"/>
    </source>
</evidence>
<dbReference type="GO" id="GO:0000976">
    <property type="term" value="F:transcription cis-regulatory region binding"/>
    <property type="evidence" value="ECO:0007669"/>
    <property type="project" value="TreeGrafter"/>
</dbReference>